<keyword evidence="2" id="KW-1185">Reference proteome</keyword>
<proteinExistence type="predicted"/>
<dbReference type="EMBL" id="UZAU01000740">
    <property type="status" value="NOT_ANNOTATED_CDS"/>
    <property type="molecule type" value="Genomic_DNA"/>
</dbReference>
<name>A0A803QHK6_CANSA</name>
<evidence type="ECO:0000313" key="1">
    <source>
        <dbReference type="EnsemblPlants" id="cds.evm.model.09.854"/>
    </source>
</evidence>
<reference evidence="1" key="2">
    <citation type="submission" date="2021-03" db="UniProtKB">
        <authorList>
            <consortium name="EnsemblPlants"/>
        </authorList>
    </citation>
    <scope>IDENTIFICATION</scope>
</reference>
<protein>
    <submittedName>
        <fullName evidence="1">Uncharacterized protein</fullName>
    </submittedName>
</protein>
<sequence>MPPDNPPRSGRKLEACWPRLLSKVKAYARVQARKMKKVDANSLGVLMAPKHVWKSSYPTAPNSDPSTFNPADGADAGARSFVNDYFHYLFVEP</sequence>
<organism evidence="1 2">
    <name type="scientific">Cannabis sativa</name>
    <name type="common">Hemp</name>
    <name type="synonym">Marijuana</name>
    <dbReference type="NCBI Taxonomy" id="3483"/>
    <lineage>
        <taxon>Eukaryota</taxon>
        <taxon>Viridiplantae</taxon>
        <taxon>Streptophyta</taxon>
        <taxon>Embryophyta</taxon>
        <taxon>Tracheophyta</taxon>
        <taxon>Spermatophyta</taxon>
        <taxon>Magnoliopsida</taxon>
        <taxon>eudicotyledons</taxon>
        <taxon>Gunneridae</taxon>
        <taxon>Pentapetalae</taxon>
        <taxon>rosids</taxon>
        <taxon>fabids</taxon>
        <taxon>Rosales</taxon>
        <taxon>Cannabaceae</taxon>
        <taxon>Cannabis</taxon>
    </lineage>
</organism>
<evidence type="ECO:0000313" key="2">
    <source>
        <dbReference type="Proteomes" id="UP000596661"/>
    </source>
</evidence>
<dbReference type="Gramene" id="evm.model.09.854">
    <property type="protein sequence ID" value="cds.evm.model.09.854"/>
    <property type="gene ID" value="evm.TU.09.854"/>
</dbReference>
<dbReference type="Proteomes" id="UP000596661">
    <property type="component" value="Chromosome 9"/>
</dbReference>
<reference evidence="1" key="1">
    <citation type="submission" date="2018-11" db="EMBL/GenBank/DDBJ databases">
        <authorList>
            <person name="Grassa J C."/>
        </authorList>
    </citation>
    <scope>NUCLEOTIDE SEQUENCE [LARGE SCALE GENOMIC DNA]</scope>
</reference>
<dbReference type="AlphaFoldDB" id="A0A803QHK6"/>
<dbReference type="EnsemblPlants" id="evm.model.09.854">
    <property type="protein sequence ID" value="cds.evm.model.09.854"/>
    <property type="gene ID" value="evm.TU.09.854"/>
</dbReference>
<accession>A0A803QHK6</accession>